<dbReference type="Proteomes" id="UP000694941">
    <property type="component" value="Unplaced"/>
</dbReference>
<feature type="region of interest" description="Disordered" evidence="5">
    <location>
        <begin position="1"/>
        <end position="87"/>
    </location>
</feature>
<evidence type="ECO:0000256" key="2">
    <source>
        <dbReference type="ARBA" id="ARBA00022490"/>
    </source>
</evidence>
<gene>
    <name evidence="7" type="primary">LOC106463015</name>
</gene>
<keyword evidence="3" id="KW-0597">Phosphoprotein</keyword>
<organism evidence="6 7">
    <name type="scientific">Limulus polyphemus</name>
    <name type="common">Atlantic horseshoe crab</name>
    <dbReference type="NCBI Taxonomy" id="6850"/>
    <lineage>
        <taxon>Eukaryota</taxon>
        <taxon>Metazoa</taxon>
        <taxon>Ecdysozoa</taxon>
        <taxon>Arthropoda</taxon>
        <taxon>Chelicerata</taxon>
        <taxon>Merostomata</taxon>
        <taxon>Xiphosura</taxon>
        <taxon>Limulidae</taxon>
        <taxon>Limulus</taxon>
    </lineage>
</organism>
<feature type="compositionally biased region" description="Acidic residues" evidence="5">
    <location>
        <begin position="173"/>
        <end position="184"/>
    </location>
</feature>
<feature type="region of interest" description="Disordered" evidence="5">
    <location>
        <begin position="164"/>
        <end position="184"/>
    </location>
</feature>
<feature type="compositionally biased region" description="Polar residues" evidence="5">
    <location>
        <begin position="1"/>
        <end position="21"/>
    </location>
</feature>
<evidence type="ECO:0000256" key="5">
    <source>
        <dbReference type="SAM" id="MobiDB-lite"/>
    </source>
</evidence>
<proteinExistence type="inferred from homology"/>
<dbReference type="InterPro" id="IPR051976">
    <property type="entry name" value="Synaptopodin_domain"/>
</dbReference>
<evidence type="ECO:0000313" key="7">
    <source>
        <dbReference type="RefSeq" id="XP_013778437.1"/>
    </source>
</evidence>
<keyword evidence="2" id="KW-0963">Cytoplasm</keyword>
<accession>A0ABM1BB36</accession>
<keyword evidence="6" id="KW-1185">Reference proteome</keyword>
<dbReference type="GeneID" id="106463015"/>
<name>A0ABM1BB36_LIMPO</name>
<dbReference type="PANTHER" id="PTHR24217">
    <property type="entry name" value="PUTATIVE-RELATED"/>
    <property type="match status" value="1"/>
</dbReference>
<evidence type="ECO:0000256" key="3">
    <source>
        <dbReference type="ARBA" id="ARBA00022553"/>
    </source>
</evidence>
<comment type="subcellular location">
    <subcellularLocation>
        <location evidence="1">Cytoplasm</location>
    </subcellularLocation>
</comment>
<evidence type="ECO:0000256" key="4">
    <source>
        <dbReference type="ARBA" id="ARBA00038161"/>
    </source>
</evidence>
<evidence type="ECO:0000256" key="1">
    <source>
        <dbReference type="ARBA" id="ARBA00004496"/>
    </source>
</evidence>
<feature type="region of interest" description="Disordered" evidence="5">
    <location>
        <begin position="376"/>
        <end position="450"/>
    </location>
</feature>
<evidence type="ECO:0000313" key="6">
    <source>
        <dbReference type="Proteomes" id="UP000694941"/>
    </source>
</evidence>
<dbReference type="RefSeq" id="XP_013778437.1">
    <property type="nucleotide sequence ID" value="XM_013922983.2"/>
</dbReference>
<sequence>MDIPSSTESPRTSSWKPSTLPTVRIGDENITKTSSSAQEQIKKVPPPIPPKPKQRPVSAPPMDIDILDQAKIEETSHPAPETDSTNKWACHAYEPASDTDFDGYATFPRRKKMYSSSSFYEDPSANYPTVEEQVELCRKIADSLSADKNQKSRGANMFNRRVKRSQKWVHENPEDELEPSEQEVAEEKTTIEKIEVEPQTQQMLSAPCVKVSDGPPKLKLILDPRHLQDASQLRKAGQNISEHNVVSPDVCLGLVKDLNSPVGKGAVMFAKRKKKSEKWVVDENKVKSHLTPQKELTKPEMGLTATKTGPQITKLQEILHNPRLKIVKSPWEAALESPIGSCDAAFVEVRHKSPPDALAASVLKASETKVLTPAAATPVQIDSQSPATTAAPVTTSQSTQPASFEIYRPRAPKGWSGPRKVSNVPAVEQKQSPPSSEPAPPSRLEKVAPSAMSFRNFNTTPKTWLAVGATPGHSTFKPIKTNLGFTK</sequence>
<reference evidence="7" key="1">
    <citation type="submission" date="2025-08" db="UniProtKB">
        <authorList>
            <consortium name="RefSeq"/>
        </authorList>
    </citation>
    <scope>IDENTIFICATION</scope>
    <source>
        <tissue evidence="7">Muscle</tissue>
    </source>
</reference>
<protein>
    <submittedName>
        <fullName evidence="7">Uncharacterized protein LOC106463015</fullName>
    </submittedName>
</protein>
<feature type="compositionally biased region" description="Low complexity" evidence="5">
    <location>
        <begin position="383"/>
        <end position="400"/>
    </location>
</feature>
<dbReference type="PANTHER" id="PTHR24217:SF0">
    <property type="entry name" value="PDZ DOMAIN-CONTAINING PROTEIN"/>
    <property type="match status" value="1"/>
</dbReference>
<comment type="similarity">
    <text evidence="4">Belongs to the synaptopodin family.</text>
</comment>